<dbReference type="Proteomes" id="UP000002217">
    <property type="component" value="Chromosome"/>
</dbReference>
<evidence type="ECO:0000313" key="2">
    <source>
        <dbReference type="Proteomes" id="UP000002217"/>
    </source>
</evidence>
<dbReference type="KEGG" id="dae:Dtox_2106"/>
<gene>
    <name evidence="1" type="ordered locus">Dtox_2106</name>
</gene>
<dbReference type="OrthoDB" id="1807295at2"/>
<name>C8VZ25_DESAS</name>
<organism evidence="1 2">
    <name type="scientific">Desulfofarcimen acetoxidans (strain ATCC 49208 / DSM 771 / KCTC 5769 / VKM B-1644 / 5575)</name>
    <name type="common">Desulfotomaculum acetoxidans</name>
    <dbReference type="NCBI Taxonomy" id="485916"/>
    <lineage>
        <taxon>Bacteria</taxon>
        <taxon>Bacillati</taxon>
        <taxon>Bacillota</taxon>
        <taxon>Clostridia</taxon>
        <taxon>Eubacteriales</taxon>
        <taxon>Peptococcaceae</taxon>
        <taxon>Desulfofarcimen</taxon>
    </lineage>
</organism>
<dbReference type="AlphaFoldDB" id="C8VZ25"/>
<accession>C8VZ25</accession>
<keyword evidence="2" id="KW-1185">Reference proteome</keyword>
<sequence>MQTIIYYSCNYSPLALVMAARKTGLLHDERGLYVSDLKQIVLLNSKGTRDRLIFVGLDKDNNRIYALSGCGPRELILRFINSFISLCGKNGNNFTITDCSNSINPILSLSWYFFQKNIFGFFGEIVCHLINKSYIGASAAIKKS</sequence>
<dbReference type="EMBL" id="CP001720">
    <property type="protein sequence ID" value="ACV62935.1"/>
    <property type="molecule type" value="Genomic_DNA"/>
</dbReference>
<dbReference type="STRING" id="485916.Dtox_2106"/>
<evidence type="ECO:0000313" key="1">
    <source>
        <dbReference type="EMBL" id="ACV62935.1"/>
    </source>
</evidence>
<dbReference type="Pfam" id="PF11385">
    <property type="entry name" value="DUF3189"/>
    <property type="match status" value="1"/>
</dbReference>
<proteinExistence type="predicted"/>
<dbReference type="InterPro" id="IPR021525">
    <property type="entry name" value="DUF3189"/>
</dbReference>
<reference evidence="1 2" key="1">
    <citation type="journal article" date="2009" name="Stand. Genomic Sci.">
        <title>Complete genome sequence of Desulfotomaculum acetoxidans type strain (5575).</title>
        <authorList>
            <person name="Spring S."/>
            <person name="Lapidus A."/>
            <person name="Schroder M."/>
            <person name="Gleim D."/>
            <person name="Sims D."/>
            <person name="Meincke L."/>
            <person name="Glavina Del Rio T."/>
            <person name="Tice H."/>
            <person name="Copeland A."/>
            <person name="Cheng J.F."/>
            <person name="Lucas S."/>
            <person name="Chen F."/>
            <person name="Nolan M."/>
            <person name="Bruce D."/>
            <person name="Goodwin L."/>
            <person name="Pitluck S."/>
            <person name="Ivanova N."/>
            <person name="Mavromatis K."/>
            <person name="Mikhailova N."/>
            <person name="Pati A."/>
            <person name="Chen A."/>
            <person name="Palaniappan K."/>
            <person name="Land M."/>
            <person name="Hauser L."/>
            <person name="Chang Y.J."/>
            <person name="Jeffries C.D."/>
            <person name="Chain P."/>
            <person name="Saunders E."/>
            <person name="Brettin T."/>
            <person name="Detter J.C."/>
            <person name="Goker M."/>
            <person name="Bristow J."/>
            <person name="Eisen J.A."/>
            <person name="Markowitz V."/>
            <person name="Hugenholtz P."/>
            <person name="Kyrpides N.C."/>
            <person name="Klenk H.P."/>
            <person name="Han C."/>
        </authorList>
    </citation>
    <scope>NUCLEOTIDE SEQUENCE [LARGE SCALE GENOMIC DNA]</scope>
    <source>
        <strain evidence="2">ATCC 49208 / DSM 771 / VKM B-1644</strain>
    </source>
</reference>
<dbReference type="RefSeq" id="WP_015757639.1">
    <property type="nucleotide sequence ID" value="NC_013216.1"/>
</dbReference>
<dbReference type="HOGENOM" id="CLU_1793356_0_0_9"/>
<protein>
    <submittedName>
        <fullName evidence="1">Uncharacterized protein</fullName>
    </submittedName>
</protein>